<evidence type="ECO:0000313" key="3">
    <source>
        <dbReference type="Proteomes" id="UP000037035"/>
    </source>
</evidence>
<keyword evidence="1" id="KW-0472">Membrane</keyword>
<protein>
    <submittedName>
        <fullName evidence="2">Uncharacterized protein</fullName>
    </submittedName>
</protein>
<dbReference type="Proteomes" id="UP000037035">
    <property type="component" value="Unassembled WGS sequence"/>
</dbReference>
<sequence>MELTKFYLSTHFNIRHFPQTLLLRKSSSMGAAEVFFYSAGCFGVCSYVIIVSSCLPKALHLINMVSPLFSDLCNLRGGLKPRLRSLIVLVYYYIGGKQAHKILNVLLPCLTQSYPANCAPVIHLSWTIVLKQLKEQRKLEGIECVIAQPIRDHCCCDRYSAGPALGKNQKNKNANFEICAPWGSTQPCLKSATMALAHHCAFIAYSYARLTQLVMSWESDPPNVSCNSSLESKDNTSCGLTSIYIVQQGLNAPTRGINLPYFVILVLKETFSHMHIFISRFPTHLPVLKHLKFLSFLLSQLLKKWSFVRLLRRATRELLHNIVAVINLINVRITLSHFIKWECCICILDLAAERSNYNMWLEHYITYLDRIGEVCRWINQDFWQLKISLKKKENWKLISEISVVGGIRTWRFFLIANIYIYIYSLSLLDLLKGTCFPPYWKCSNMTPAIRIWNNTKFCENVHIFHKLAVTHVLEIMIQFTFNFLFLLLKWCIFEEYTKLNKKKKYYERIKKINKKSRNKKLKNQMMISENYSSSHSFPLFNILRINTLSHKIWCSKYIKQGRIPSTSLPSVIAYILKISGLRHVECWLHENCIYTEKITYHHLMANQSIFGCKDEMKTWKNCVFDVGWMGKDVTLLGG</sequence>
<evidence type="ECO:0000256" key="1">
    <source>
        <dbReference type="SAM" id="Phobius"/>
    </source>
</evidence>
<dbReference type="AlphaFoldDB" id="A0A0L6VSG3"/>
<accession>A0A0L6VSG3</accession>
<evidence type="ECO:0000313" key="2">
    <source>
        <dbReference type="EMBL" id="KNZ63641.1"/>
    </source>
</evidence>
<proteinExistence type="predicted"/>
<reference evidence="2 3" key="1">
    <citation type="submission" date="2015-08" db="EMBL/GenBank/DDBJ databases">
        <title>Next Generation Sequencing and Analysis of the Genome of Puccinia sorghi L Schw, the Causal Agent of Maize Common Rust.</title>
        <authorList>
            <person name="Rochi L."/>
            <person name="Burguener G."/>
            <person name="Darino M."/>
            <person name="Turjanski A."/>
            <person name="Kreff E."/>
            <person name="Dieguez M.J."/>
            <person name="Sacco F."/>
        </authorList>
    </citation>
    <scope>NUCLEOTIDE SEQUENCE [LARGE SCALE GENOMIC DNA]</scope>
    <source>
        <strain evidence="2 3">RO10H11247</strain>
    </source>
</reference>
<feature type="transmembrane region" description="Helical" evidence="1">
    <location>
        <begin position="34"/>
        <end position="55"/>
    </location>
</feature>
<dbReference type="EMBL" id="LAVV01001321">
    <property type="protein sequence ID" value="KNZ63641.1"/>
    <property type="molecule type" value="Genomic_DNA"/>
</dbReference>
<keyword evidence="1" id="KW-0812">Transmembrane</keyword>
<name>A0A0L6VSG3_9BASI</name>
<keyword evidence="1" id="KW-1133">Transmembrane helix</keyword>
<gene>
    <name evidence="2" type="ORF">VP01_1118g1</name>
</gene>
<organism evidence="2 3">
    <name type="scientific">Puccinia sorghi</name>
    <dbReference type="NCBI Taxonomy" id="27349"/>
    <lineage>
        <taxon>Eukaryota</taxon>
        <taxon>Fungi</taxon>
        <taxon>Dikarya</taxon>
        <taxon>Basidiomycota</taxon>
        <taxon>Pucciniomycotina</taxon>
        <taxon>Pucciniomycetes</taxon>
        <taxon>Pucciniales</taxon>
        <taxon>Pucciniaceae</taxon>
        <taxon>Puccinia</taxon>
    </lineage>
</organism>
<keyword evidence="3" id="KW-1185">Reference proteome</keyword>
<comment type="caution">
    <text evidence="2">The sequence shown here is derived from an EMBL/GenBank/DDBJ whole genome shotgun (WGS) entry which is preliminary data.</text>
</comment>
<dbReference type="VEuPathDB" id="FungiDB:VP01_1118g1"/>